<organism evidence="1 2">
    <name type="scientific">Planoprotostelium fungivorum</name>
    <dbReference type="NCBI Taxonomy" id="1890364"/>
    <lineage>
        <taxon>Eukaryota</taxon>
        <taxon>Amoebozoa</taxon>
        <taxon>Evosea</taxon>
        <taxon>Variosea</taxon>
        <taxon>Cavosteliida</taxon>
        <taxon>Cavosteliaceae</taxon>
        <taxon>Planoprotostelium</taxon>
    </lineage>
</organism>
<evidence type="ECO:0000313" key="2">
    <source>
        <dbReference type="Proteomes" id="UP000241769"/>
    </source>
</evidence>
<proteinExistence type="predicted"/>
<comment type="caution">
    <text evidence="1">The sequence shown here is derived from an EMBL/GenBank/DDBJ whole genome shotgun (WGS) entry which is preliminary data.</text>
</comment>
<evidence type="ECO:0000313" key="1">
    <source>
        <dbReference type="EMBL" id="PRP77789.1"/>
    </source>
</evidence>
<dbReference type="Proteomes" id="UP000241769">
    <property type="component" value="Unassembled WGS sequence"/>
</dbReference>
<reference evidence="1 2" key="1">
    <citation type="journal article" date="2018" name="Genome Biol. Evol.">
        <title>Multiple Roots of Fruiting Body Formation in Amoebozoa.</title>
        <authorList>
            <person name="Hillmann F."/>
            <person name="Forbes G."/>
            <person name="Novohradska S."/>
            <person name="Ferling I."/>
            <person name="Riege K."/>
            <person name="Groth M."/>
            <person name="Westermann M."/>
            <person name="Marz M."/>
            <person name="Spaller T."/>
            <person name="Winckler T."/>
            <person name="Schaap P."/>
            <person name="Glockner G."/>
        </authorList>
    </citation>
    <scope>NUCLEOTIDE SEQUENCE [LARGE SCALE GENOMIC DNA]</scope>
    <source>
        <strain evidence="1 2">Jena</strain>
    </source>
</reference>
<gene>
    <name evidence="1" type="ORF">PROFUN_07731</name>
</gene>
<keyword evidence="2" id="KW-1185">Reference proteome</keyword>
<dbReference type="AlphaFoldDB" id="A0A2P6N1G9"/>
<sequence length="87" mass="9457">MNQTLHLQPAETNGSGNRQHLLYTTLALSSLQLPPNGGGSRTTDGTRPLIDHRKVKRIVTLDGFDGNNVFQDDLGALENSTDPSLRC</sequence>
<dbReference type="InParanoid" id="A0A2P6N1G9"/>
<dbReference type="EMBL" id="MDYQ01000254">
    <property type="protein sequence ID" value="PRP77789.1"/>
    <property type="molecule type" value="Genomic_DNA"/>
</dbReference>
<protein>
    <submittedName>
        <fullName evidence="1">Uncharacterized protein</fullName>
    </submittedName>
</protein>
<name>A0A2P6N1G9_9EUKA</name>
<accession>A0A2P6N1G9</accession>